<comment type="caution">
    <text evidence="1">The sequence shown here is derived from an EMBL/GenBank/DDBJ whole genome shotgun (WGS) entry which is preliminary data.</text>
</comment>
<keyword evidence="2" id="KW-1185">Reference proteome</keyword>
<name>A0A545VB71_9HYPO</name>
<accession>A0A545VB71</accession>
<organism evidence="1 2">
    <name type="scientific">Cordyceps javanica</name>
    <dbReference type="NCBI Taxonomy" id="43265"/>
    <lineage>
        <taxon>Eukaryota</taxon>
        <taxon>Fungi</taxon>
        <taxon>Dikarya</taxon>
        <taxon>Ascomycota</taxon>
        <taxon>Pezizomycotina</taxon>
        <taxon>Sordariomycetes</taxon>
        <taxon>Hypocreomycetidae</taxon>
        <taxon>Hypocreales</taxon>
        <taxon>Cordycipitaceae</taxon>
        <taxon>Cordyceps</taxon>
    </lineage>
</organism>
<evidence type="ECO:0000313" key="2">
    <source>
        <dbReference type="Proteomes" id="UP000315783"/>
    </source>
</evidence>
<sequence length="365" mass="40462">MVYPRHCKCYAKAAFFLFKTSTRGCVRSPLRVATPTCRQNDQLRGYWAAMQFCFQACLSDMRNSRQENKACHAPDMREHCINIWGPHGQHPALAHKSSWGSGVFAATLADRNLTGGAGVSTRAAARVQETNLYLSFAVHNCGKLWHVFIGYHSSHRISAPLVAAILIFQGASGLSRPPPRALVFQSRRYPSLPQRHGPVASGSHCKLPVRDVTLLLSIQERYIQPASGWQAYNLCKGVGCGYWSESIDKKSGKFKGPNNGSGPCPLHYLCPLPEEKGSIFQVHFGNSLDTWEGVLLLSLQNSSKNTPGYRAVHLSTQLFKSRLVQQTTRFAADITWTMWNCGCGRIADFINHIGKVGICARRPMV</sequence>
<dbReference type="AlphaFoldDB" id="A0A545VB71"/>
<dbReference type="Proteomes" id="UP000315783">
    <property type="component" value="Unassembled WGS sequence"/>
</dbReference>
<gene>
    <name evidence="1" type="ORF">IF1G_03043</name>
</gene>
<proteinExistence type="predicted"/>
<reference evidence="1 2" key="1">
    <citation type="journal article" date="2019" name="Appl. Microbiol. Biotechnol.">
        <title>Genome sequence of Isaria javanica and comparative genome analysis insights into family S53 peptidase evolution in fungal entomopathogens.</title>
        <authorList>
            <person name="Lin R."/>
            <person name="Zhang X."/>
            <person name="Xin B."/>
            <person name="Zou M."/>
            <person name="Gao Y."/>
            <person name="Qin F."/>
            <person name="Hu Q."/>
            <person name="Xie B."/>
            <person name="Cheng X."/>
        </authorList>
    </citation>
    <scope>NUCLEOTIDE SEQUENCE [LARGE SCALE GENOMIC DNA]</scope>
    <source>
        <strain evidence="1 2">IJ1G</strain>
    </source>
</reference>
<protein>
    <submittedName>
        <fullName evidence="1">Uncharacterized protein</fullName>
    </submittedName>
</protein>
<dbReference type="EMBL" id="SPUK01000003">
    <property type="protein sequence ID" value="TQV98963.1"/>
    <property type="molecule type" value="Genomic_DNA"/>
</dbReference>
<evidence type="ECO:0000313" key="1">
    <source>
        <dbReference type="EMBL" id="TQV98963.1"/>
    </source>
</evidence>